<accession>A0A3S8UJ88</accession>
<evidence type="ECO:0000256" key="6">
    <source>
        <dbReference type="ARBA" id="ARBA00023004"/>
    </source>
</evidence>
<evidence type="ECO:0000256" key="4">
    <source>
        <dbReference type="ARBA" id="ARBA00022496"/>
    </source>
</evidence>
<dbReference type="PANTHER" id="PTHR32552">
    <property type="entry name" value="FERRICHROME IRON RECEPTOR-RELATED"/>
    <property type="match status" value="1"/>
</dbReference>
<dbReference type="SUPFAM" id="SSF56935">
    <property type="entry name" value="Porins"/>
    <property type="match status" value="1"/>
</dbReference>
<keyword evidence="9 11" id="KW-0472">Membrane</keyword>
<dbReference type="PANTHER" id="PTHR32552:SF81">
    <property type="entry name" value="TONB-DEPENDENT OUTER MEMBRANE RECEPTOR"/>
    <property type="match status" value="1"/>
</dbReference>
<feature type="domain" description="TonB-dependent receptor-like beta-barrel" evidence="14">
    <location>
        <begin position="279"/>
        <end position="714"/>
    </location>
</feature>
<dbReference type="CDD" id="cd01347">
    <property type="entry name" value="ligand_gated_channel"/>
    <property type="match status" value="1"/>
</dbReference>
<keyword evidence="5 11" id="KW-0812">Transmembrane</keyword>
<dbReference type="Proteomes" id="UP000268230">
    <property type="component" value="Chromosome"/>
</dbReference>
<evidence type="ECO:0000256" key="3">
    <source>
        <dbReference type="ARBA" id="ARBA00022452"/>
    </source>
</evidence>
<dbReference type="Pfam" id="PF00593">
    <property type="entry name" value="TonB_dep_Rec_b-barrel"/>
    <property type="match status" value="1"/>
</dbReference>
<keyword evidence="6" id="KW-0408">Iron</keyword>
<proteinExistence type="inferred from homology"/>
<keyword evidence="13" id="KW-0732">Signal</keyword>
<feature type="domain" description="TonB-dependent receptor plug" evidence="15">
    <location>
        <begin position="63"/>
        <end position="171"/>
    </location>
</feature>
<dbReference type="Pfam" id="PF07715">
    <property type="entry name" value="Plug"/>
    <property type="match status" value="1"/>
</dbReference>
<dbReference type="InterPro" id="IPR012910">
    <property type="entry name" value="Plug_dom"/>
</dbReference>
<dbReference type="OrthoDB" id="127311at2"/>
<keyword evidence="4" id="KW-0410">Iron transport</keyword>
<evidence type="ECO:0000256" key="5">
    <source>
        <dbReference type="ARBA" id="ARBA00022692"/>
    </source>
</evidence>
<evidence type="ECO:0000256" key="2">
    <source>
        <dbReference type="ARBA" id="ARBA00022448"/>
    </source>
</evidence>
<keyword evidence="10 11" id="KW-0998">Cell outer membrane</keyword>
<evidence type="ECO:0000313" key="16">
    <source>
        <dbReference type="EMBL" id="AZL68378.1"/>
    </source>
</evidence>
<dbReference type="InterPro" id="IPR039426">
    <property type="entry name" value="TonB-dep_rcpt-like"/>
</dbReference>
<evidence type="ECO:0000256" key="12">
    <source>
        <dbReference type="RuleBase" id="RU003357"/>
    </source>
</evidence>
<dbReference type="GO" id="GO:0006826">
    <property type="term" value="P:iron ion transport"/>
    <property type="evidence" value="ECO:0007669"/>
    <property type="project" value="UniProtKB-KW"/>
</dbReference>
<evidence type="ECO:0000256" key="7">
    <source>
        <dbReference type="ARBA" id="ARBA00023065"/>
    </source>
</evidence>
<evidence type="ECO:0000256" key="13">
    <source>
        <dbReference type="SAM" id="SignalP"/>
    </source>
</evidence>
<evidence type="ECO:0000256" key="11">
    <source>
        <dbReference type="PROSITE-ProRule" id="PRU01360"/>
    </source>
</evidence>
<keyword evidence="8 12" id="KW-0798">TonB box</keyword>
<feature type="chain" id="PRO_5019088321" evidence="13">
    <location>
        <begin position="32"/>
        <end position="751"/>
    </location>
</feature>
<dbReference type="GO" id="GO:0009279">
    <property type="term" value="C:cell outer membrane"/>
    <property type="evidence" value="ECO:0007669"/>
    <property type="project" value="UniProtKB-SubCell"/>
</dbReference>
<dbReference type="PROSITE" id="PS52016">
    <property type="entry name" value="TONB_DEPENDENT_REC_3"/>
    <property type="match status" value="1"/>
</dbReference>
<feature type="signal peptide" evidence="13">
    <location>
        <begin position="1"/>
        <end position="31"/>
    </location>
</feature>
<evidence type="ECO:0000259" key="15">
    <source>
        <dbReference type="Pfam" id="PF07715"/>
    </source>
</evidence>
<dbReference type="AlphaFoldDB" id="A0A3S8UJ88"/>
<name>A0A3S8UJ88_9PSED</name>
<reference evidence="16 17" key="1">
    <citation type="submission" date="2018-12" db="EMBL/GenBank/DDBJ databases">
        <authorList>
            <person name="Li S."/>
            <person name="Yang R."/>
            <person name="Chen G."/>
            <person name="Zou L."/>
            <person name="Zhang C."/>
            <person name="Chen Y."/>
            <person name="Liu Z."/>
            <person name="Li Y."/>
            <person name="Yan Y."/>
            <person name="Huang M."/>
            <person name="Chen T."/>
        </authorList>
    </citation>
    <scope>NUCLEOTIDE SEQUENCE [LARGE SCALE GENOMIC DNA]</scope>
    <source>
        <strain evidence="16 17">1257</strain>
    </source>
</reference>
<comment type="subcellular location">
    <subcellularLocation>
        <location evidence="1 11">Cell outer membrane</location>
        <topology evidence="1 11">Multi-pass membrane protein</topology>
    </subcellularLocation>
</comment>
<evidence type="ECO:0000256" key="9">
    <source>
        <dbReference type="ARBA" id="ARBA00023136"/>
    </source>
</evidence>
<keyword evidence="3 11" id="KW-1134">Transmembrane beta strand</keyword>
<gene>
    <name evidence="16" type="ORF">EJA05_11880</name>
</gene>
<evidence type="ECO:0000313" key="17">
    <source>
        <dbReference type="Proteomes" id="UP000268230"/>
    </source>
</evidence>
<dbReference type="EMBL" id="CP034338">
    <property type="protein sequence ID" value="AZL68378.1"/>
    <property type="molecule type" value="Genomic_DNA"/>
</dbReference>
<organism evidence="16 17">
    <name type="scientific">Pseudomonas entomophila</name>
    <dbReference type="NCBI Taxonomy" id="312306"/>
    <lineage>
        <taxon>Bacteria</taxon>
        <taxon>Pseudomonadati</taxon>
        <taxon>Pseudomonadota</taxon>
        <taxon>Gammaproteobacteria</taxon>
        <taxon>Pseudomonadales</taxon>
        <taxon>Pseudomonadaceae</taxon>
        <taxon>Pseudomonas</taxon>
    </lineage>
</organism>
<keyword evidence="16" id="KW-0675">Receptor</keyword>
<evidence type="ECO:0000256" key="8">
    <source>
        <dbReference type="ARBA" id="ARBA00023077"/>
    </source>
</evidence>
<dbReference type="KEGG" id="pory:EJA05_11880"/>
<dbReference type="InterPro" id="IPR000531">
    <property type="entry name" value="Beta-barrel_TonB"/>
</dbReference>
<evidence type="ECO:0000259" key="14">
    <source>
        <dbReference type="Pfam" id="PF00593"/>
    </source>
</evidence>
<evidence type="ECO:0000256" key="1">
    <source>
        <dbReference type="ARBA" id="ARBA00004571"/>
    </source>
</evidence>
<keyword evidence="7" id="KW-0406">Ion transport</keyword>
<comment type="similarity">
    <text evidence="11 12">Belongs to the TonB-dependent receptor family.</text>
</comment>
<sequence length="751" mass="82422">MPIRTPINPITRALWHASLLTGALASPHLLAAEPTAEDTPATTTASPALKTVTVTAQRREESVQDIANAVTAVSGENLGQTATDYVGKTLTFVPNAQAKNPDGDDRPRWYIRGVGTGDVGAATVFPVGIYADDVYLNAPLAGGDPLFDIDRIEVLRGPQGTLYGKNTTGGAVNVISKRPTFDTDGYGTLAYGSKNEQIVNGAIGGALVEDRLAARVSIYSKERDGFVSNTNIGGDNDAIDRKAFRLQFLAKLNPDLEALWNIHNSESRGNANGLLPVGRFPWLNGYTRQDPHRRYIESNVENKSKVQHDGTSLTLNYDLGDYRLTSITAYDQTRQRATNDDDLTPVEGGHAYTNNRWRQYSQELRLASPTSETLRWIVGAHAFHEALISKQATSVLDSDAAYTGIDFDHNSTSYALFGNLAYDFTDAFTLTGGLRWTQEKKDIDLDLLQYTGSGFTGGDGGDWWDFGNLQDPQAIAGAGANGNARRNKTWRAVTYDLTPEYRLTDNLRVYARYAKGFRSGAFNTGLSSSLEQLSTVNPETLHSYELGLKSEWFNGRLNANANIFYYDYDDMQVSATTTTASGSIVSLLANDAQGKARGAELEIQARPIDDLLVQFSASYLDTEFTGDLWKGNSFVRSPKHVYALGLDYRLPLDIPGKINIGGDVRYQSKEYFTSAYQRSDWNWLDQDGYALANVHLTYATADDKYSVTGYVNNVTDKQYQVHGLSLNRGSSPYWAAYGDPRTAGVSVTAKF</sequence>
<dbReference type="Gene3D" id="2.40.170.20">
    <property type="entry name" value="TonB-dependent receptor, beta-barrel domain"/>
    <property type="match status" value="1"/>
</dbReference>
<evidence type="ECO:0000256" key="10">
    <source>
        <dbReference type="ARBA" id="ARBA00023237"/>
    </source>
</evidence>
<dbReference type="InterPro" id="IPR036942">
    <property type="entry name" value="Beta-barrel_TonB_sf"/>
</dbReference>
<protein>
    <submittedName>
        <fullName evidence="16">TonB-dependent receptor</fullName>
    </submittedName>
</protein>
<keyword evidence="2 11" id="KW-0813">Transport</keyword>